<evidence type="ECO:0000313" key="3">
    <source>
        <dbReference type="EMBL" id="JAG88751.1"/>
    </source>
</evidence>
<dbReference type="Pfam" id="PF00564">
    <property type="entry name" value="PB1"/>
    <property type="match status" value="1"/>
</dbReference>
<feature type="compositionally biased region" description="Polar residues" evidence="1">
    <location>
        <begin position="140"/>
        <end position="157"/>
    </location>
</feature>
<accession>A0A0C9RPC7</accession>
<dbReference type="SUPFAM" id="SSF54277">
    <property type="entry name" value="CAD &amp; PB1 domains"/>
    <property type="match status" value="1"/>
</dbReference>
<feature type="region of interest" description="Disordered" evidence="1">
    <location>
        <begin position="120"/>
        <end position="196"/>
    </location>
</feature>
<evidence type="ECO:0000259" key="2">
    <source>
        <dbReference type="SMART" id="SM00666"/>
    </source>
</evidence>
<sequence>MSDFRVKIRLLIRFGCSFGADLSAKMAEILGSSVLLKCQLPTQDLDALVSIKSDEDLENILEEYDRLAAKEGSSKVRAFLFPKPCGPSKAAPLGNGHMVARGGGPVDHEPERAIVQSHDEGANGGYVAGSIPPEPYRPPQISQEPQGLDKSNAQSNIPLAFKPRGSSHPSQQKQHAHDMSHKAGRPPRCPPVHPDAQYNSPVRYAIRSATQIHDRVKMPPQQKYAARAAAPACVDDGQFVRVDQSSFARVVYSGNNHRYISPSPPPPAQVQFPGKAAKIPKEHARKAYQYILHNPYSQEGGGLQGFRACEQFLVQH</sequence>
<dbReference type="EMBL" id="GCHU01005703">
    <property type="protein sequence ID" value="JAG88751.1"/>
    <property type="molecule type" value="Transcribed_RNA"/>
</dbReference>
<dbReference type="AlphaFoldDB" id="A0A0C9RPC7"/>
<dbReference type="InterPro" id="IPR000270">
    <property type="entry name" value="PB1_dom"/>
</dbReference>
<name>A0A0C9RPC7_9CONI</name>
<dbReference type="SMART" id="SM00666">
    <property type="entry name" value="PB1"/>
    <property type="match status" value="1"/>
</dbReference>
<protein>
    <submittedName>
        <fullName evidence="3">TSA: Wollemia nobilis Ref_Wollemi_Transcript_5741_1644 transcribed RNA sequence</fullName>
    </submittedName>
</protein>
<dbReference type="PANTHER" id="PTHR31066:SF85">
    <property type="entry name" value="OS02G0809100 PROTEIN"/>
    <property type="match status" value="1"/>
</dbReference>
<proteinExistence type="predicted"/>
<dbReference type="InterPro" id="IPR053198">
    <property type="entry name" value="Gynoecium_Dev_Regulator"/>
</dbReference>
<dbReference type="PANTHER" id="PTHR31066">
    <property type="entry name" value="OS05G0427100 PROTEIN-RELATED"/>
    <property type="match status" value="1"/>
</dbReference>
<dbReference type="Gene3D" id="3.10.20.90">
    <property type="entry name" value="Phosphatidylinositol 3-kinase Catalytic Subunit, Chain A, domain 1"/>
    <property type="match status" value="1"/>
</dbReference>
<feature type="domain" description="PB1" evidence="2">
    <location>
        <begin position="3"/>
        <end position="83"/>
    </location>
</feature>
<evidence type="ECO:0000256" key="1">
    <source>
        <dbReference type="SAM" id="MobiDB-lite"/>
    </source>
</evidence>
<reference evidence="3" key="1">
    <citation type="submission" date="2015-02" db="EMBL/GenBank/DDBJ databases">
        <title>A transcriptome of Wollemia nobilis - a relic of Gondwana.</title>
        <authorList>
            <person name="Chia J.Y."/>
            <person name="Leong Y.S."/>
            <person name="Abdul Karim S."/>
            <person name="Wan Azmi N."/>
            <person name="Hercus R."/>
            <person name="Croft L."/>
        </authorList>
    </citation>
    <scope>NUCLEOTIDE SEQUENCE</scope>
    <source>
        <strain evidence="3">MaeBrown</strain>
        <tissue evidence="3">Leaf</tissue>
    </source>
</reference>
<organism evidence="3">
    <name type="scientific">Wollemia nobilis</name>
    <dbReference type="NCBI Taxonomy" id="56998"/>
    <lineage>
        <taxon>Eukaryota</taxon>
        <taxon>Viridiplantae</taxon>
        <taxon>Streptophyta</taxon>
        <taxon>Embryophyta</taxon>
        <taxon>Tracheophyta</taxon>
        <taxon>Spermatophyta</taxon>
        <taxon>Pinopsida</taxon>
        <taxon>Pinidae</taxon>
        <taxon>Conifers II</taxon>
        <taxon>Araucariales</taxon>
        <taxon>Araucariaceae</taxon>
        <taxon>Wollemia</taxon>
    </lineage>
</organism>